<evidence type="ECO:0000256" key="1">
    <source>
        <dbReference type="SAM" id="SignalP"/>
    </source>
</evidence>
<feature type="chain" id="PRO_5046498491" description="Extracellular membrane protein CFEM domain-containing protein" evidence="1">
    <location>
        <begin position="23"/>
        <end position="80"/>
    </location>
</feature>
<keyword evidence="3" id="KW-1185">Reference proteome</keyword>
<gene>
    <name evidence="2" type="ORF">PG996_008655</name>
</gene>
<reference evidence="2 3" key="1">
    <citation type="submission" date="2023-01" db="EMBL/GenBank/DDBJ databases">
        <title>Analysis of 21 Apiospora genomes using comparative genomics revels a genus with tremendous synthesis potential of carbohydrate active enzymes and secondary metabolites.</title>
        <authorList>
            <person name="Sorensen T."/>
        </authorList>
    </citation>
    <scope>NUCLEOTIDE SEQUENCE [LARGE SCALE GENOMIC DNA]</scope>
    <source>
        <strain evidence="2 3">CBS 83171</strain>
    </source>
</reference>
<accession>A0ABR1UYJ2</accession>
<feature type="signal peptide" evidence="1">
    <location>
        <begin position="1"/>
        <end position="22"/>
    </location>
</feature>
<keyword evidence="1" id="KW-0732">Signal</keyword>
<evidence type="ECO:0008006" key="4">
    <source>
        <dbReference type="Google" id="ProtNLM"/>
    </source>
</evidence>
<sequence>MKLNLLLILAATALLASSAVDACTCDDNRTATYLCCHAAFGTLENHDCLADTISERLGNFAMCCVSSGARSTCRCPIGCD</sequence>
<name>A0ABR1UYJ2_9PEZI</name>
<proteinExistence type="predicted"/>
<protein>
    <recommendedName>
        <fullName evidence="4">Extracellular membrane protein CFEM domain-containing protein</fullName>
    </recommendedName>
</protein>
<dbReference type="EMBL" id="JAQQWM010000005">
    <property type="protein sequence ID" value="KAK8064003.1"/>
    <property type="molecule type" value="Genomic_DNA"/>
</dbReference>
<dbReference type="Proteomes" id="UP001446871">
    <property type="component" value="Unassembled WGS sequence"/>
</dbReference>
<organism evidence="2 3">
    <name type="scientific">Apiospora saccharicola</name>
    <dbReference type="NCBI Taxonomy" id="335842"/>
    <lineage>
        <taxon>Eukaryota</taxon>
        <taxon>Fungi</taxon>
        <taxon>Dikarya</taxon>
        <taxon>Ascomycota</taxon>
        <taxon>Pezizomycotina</taxon>
        <taxon>Sordariomycetes</taxon>
        <taxon>Xylariomycetidae</taxon>
        <taxon>Amphisphaeriales</taxon>
        <taxon>Apiosporaceae</taxon>
        <taxon>Apiospora</taxon>
    </lineage>
</organism>
<evidence type="ECO:0000313" key="3">
    <source>
        <dbReference type="Proteomes" id="UP001446871"/>
    </source>
</evidence>
<comment type="caution">
    <text evidence="2">The sequence shown here is derived from an EMBL/GenBank/DDBJ whole genome shotgun (WGS) entry which is preliminary data.</text>
</comment>
<evidence type="ECO:0000313" key="2">
    <source>
        <dbReference type="EMBL" id="KAK8064003.1"/>
    </source>
</evidence>